<gene>
    <name evidence="1" type="ORF">ACD_80C00213G0001</name>
</gene>
<dbReference type="EMBL" id="AMFJ01036220">
    <property type="protein sequence ID" value="EKD24525.1"/>
    <property type="molecule type" value="Genomic_DNA"/>
</dbReference>
<comment type="caution">
    <text evidence="1">The sequence shown here is derived from an EMBL/GenBank/DDBJ whole genome shotgun (WGS) entry which is preliminary data.</text>
</comment>
<organism evidence="1">
    <name type="scientific">uncultured bacterium</name>
    <name type="common">gcode 4</name>
    <dbReference type="NCBI Taxonomy" id="1234023"/>
    <lineage>
        <taxon>Bacteria</taxon>
        <taxon>environmental samples</taxon>
    </lineage>
</organism>
<dbReference type="AlphaFoldDB" id="K1X381"/>
<accession>K1X381</accession>
<reference evidence="1" key="1">
    <citation type="journal article" date="2012" name="Science">
        <title>Fermentation, hydrogen, and sulfur metabolism in multiple uncultivated bacterial phyla.</title>
        <authorList>
            <person name="Wrighton K.C."/>
            <person name="Thomas B.C."/>
            <person name="Sharon I."/>
            <person name="Miller C.S."/>
            <person name="Castelle C.J."/>
            <person name="VerBerkmoes N.C."/>
            <person name="Wilkins M.J."/>
            <person name="Hettich R.L."/>
            <person name="Lipton M.S."/>
            <person name="Williams K.H."/>
            <person name="Long P.E."/>
            <person name="Banfield J.F."/>
        </authorList>
    </citation>
    <scope>NUCLEOTIDE SEQUENCE [LARGE SCALE GENOMIC DNA]</scope>
</reference>
<protein>
    <submittedName>
        <fullName evidence="1">Uncharacterized protein</fullName>
    </submittedName>
</protein>
<name>K1X381_9BACT</name>
<proteinExistence type="predicted"/>
<sequence length="68" mass="7522">MKNAKQFGIIAVLLVLLIVSLAIKNKFKSIDKVALVKEAKFEQTLIEPSPMLAVSNTPAPQDYKKPKL</sequence>
<feature type="non-terminal residue" evidence="1">
    <location>
        <position position="68"/>
    </location>
</feature>
<evidence type="ECO:0000313" key="1">
    <source>
        <dbReference type="EMBL" id="EKD24525.1"/>
    </source>
</evidence>